<dbReference type="SUPFAM" id="SSF53383">
    <property type="entry name" value="PLP-dependent transferases"/>
    <property type="match status" value="1"/>
</dbReference>
<evidence type="ECO:0000256" key="9">
    <source>
        <dbReference type="ARBA" id="ARBA00080525"/>
    </source>
</evidence>
<dbReference type="FunFam" id="3.40.640.10:FF:000012">
    <property type="entry name" value="alanine aminotransferase 2"/>
    <property type="match status" value="1"/>
</dbReference>
<dbReference type="InterPro" id="IPR004839">
    <property type="entry name" value="Aminotransferase_I/II_large"/>
</dbReference>
<dbReference type="Gene3D" id="3.90.1150.10">
    <property type="entry name" value="Aspartate Aminotransferase, domain 1"/>
    <property type="match status" value="1"/>
</dbReference>
<proteinExistence type="inferred from homology"/>
<evidence type="ECO:0000256" key="1">
    <source>
        <dbReference type="ARBA" id="ARBA00001933"/>
    </source>
</evidence>
<keyword evidence="4 11" id="KW-0808">Transferase</keyword>
<dbReference type="CDD" id="cd00609">
    <property type="entry name" value="AAT_like"/>
    <property type="match status" value="1"/>
</dbReference>
<evidence type="ECO:0000256" key="5">
    <source>
        <dbReference type="ARBA" id="ARBA00022898"/>
    </source>
</evidence>
<evidence type="ECO:0000256" key="3">
    <source>
        <dbReference type="ARBA" id="ARBA00022576"/>
    </source>
</evidence>
<evidence type="ECO:0000313" key="12">
    <source>
        <dbReference type="Proteomes" id="UP000242180"/>
    </source>
</evidence>
<evidence type="ECO:0000256" key="4">
    <source>
        <dbReference type="ARBA" id="ARBA00022679"/>
    </source>
</evidence>
<keyword evidence="3" id="KW-0032">Aminotransferase</keyword>
<dbReference type="OrthoDB" id="1732682at2759"/>
<dbReference type="AlphaFoldDB" id="A0A1X2GZD7"/>
<dbReference type="STRING" id="13706.A0A1X2GZD7"/>
<reference evidence="11 12" key="1">
    <citation type="submission" date="2016-07" db="EMBL/GenBank/DDBJ databases">
        <title>Pervasive Adenine N6-methylation of Active Genes in Fungi.</title>
        <authorList>
            <consortium name="DOE Joint Genome Institute"/>
            <person name="Mondo S.J."/>
            <person name="Dannebaum R.O."/>
            <person name="Kuo R.C."/>
            <person name="Labutti K."/>
            <person name="Haridas S."/>
            <person name="Kuo A."/>
            <person name="Salamov A."/>
            <person name="Ahrendt S.R."/>
            <person name="Lipzen A."/>
            <person name="Sullivan W."/>
            <person name="Andreopoulos W.B."/>
            <person name="Clum A."/>
            <person name="Lindquist E."/>
            <person name="Daum C."/>
            <person name="Ramamoorthy G.K."/>
            <person name="Gryganskyi A."/>
            <person name="Culley D."/>
            <person name="Magnuson J.K."/>
            <person name="James T.Y."/>
            <person name="O'Malley M.A."/>
            <person name="Stajich J.E."/>
            <person name="Spatafora J.W."/>
            <person name="Visel A."/>
            <person name="Grigoriev I.V."/>
        </authorList>
    </citation>
    <scope>NUCLEOTIDE SEQUENCE [LARGE SCALE GENOMIC DNA]</scope>
    <source>
        <strain evidence="11 12">NRRL 2496</strain>
    </source>
</reference>
<comment type="similarity">
    <text evidence="6">Belongs to the class-I pyridoxal-phosphate-dependent aminotransferase family. Alanine aminotransferase subfamily.</text>
</comment>
<keyword evidence="5" id="KW-0663">Pyridoxal phosphate</keyword>
<dbReference type="GO" id="GO:0008483">
    <property type="term" value="F:transaminase activity"/>
    <property type="evidence" value="ECO:0007669"/>
    <property type="project" value="UniProtKB-KW"/>
</dbReference>
<evidence type="ECO:0000256" key="7">
    <source>
        <dbReference type="ARBA" id="ARBA00077894"/>
    </source>
</evidence>
<comment type="caution">
    <text evidence="11">The sequence shown here is derived from an EMBL/GenBank/DDBJ whole genome shotgun (WGS) entry which is preliminary data.</text>
</comment>
<dbReference type="GO" id="GO:0042853">
    <property type="term" value="P:L-alanine catabolic process"/>
    <property type="evidence" value="ECO:0007669"/>
    <property type="project" value="UniProtKB-UniPathway"/>
</dbReference>
<evidence type="ECO:0000256" key="6">
    <source>
        <dbReference type="ARBA" id="ARBA00025785"/>
    </source>
</evidence>
<dbReference type="FunFam" id="1.10.287.1970:FF:000001">
    <property type="entry name" value="Alanine aminotransferase 2"/>
    <property type="match status" value="1"/>
</dbReference>
<evidence type="ECO:0000256" key="2">
    <source>
        <dbReference type="ARBA" id="ARBA00011738"/>
    </source>
</evidence>
<comment type="cofactor">
    <cofactor evidence="1">
        <name>pyridoxal 5'-phosphate</name>
        <dbReference type="ChEBI" id="CHEBI:597326"/>
    </cofactor>
</comment>
<dbReference type="PANTHER" id="PTHR11751">
    <property type="entry name" value="ALANINE AMINOTRANSFERASE"/>
    <property type="match status" value="1"/>
</dbReference>
<accession>A0A1X2GZD7</accession>
<name>A0A1X2GZD7_SYNRA</name>
<gene>
    <name evidence="11" type="ORF">BCR43DRAFT_533043</name>
</gene>
<dbReference type="Proteomes" id="UP000242180">
    <property type="component" value="Unassembled WGS sequence"/>
</dbReference>
<dbReference type="OMA" id="FGFECPP"/>
<protein>
    <recommendedName>
        <fullName evidence="7">Glutamate pyruvate transaminase</fullName>
    </recommendedName>
    <alternativeName>
        <fullName evidence="8">Glutamic--alanine transaminase</fullName>
    </alternativeName>
    <alternativeName>
        <fullName evidence="9">Glutamic--pyruvic transaminase</fullName>
    </alternativeName>
</protein>
<dbReference type="InParanoid" id="A0A1X2GZD7"/>
<keyword evidence="12" id="KW-1185">Reference proteome</keyword>
<dbReference type="FunFam" id="3.90.1150.10:FF:000010">
    <property type="entry name" value="Alanine aminotransferase 2"/>
    <property type="match status" value="1"/>
</dbReference>
<dbReference type="InterPro" id="IPR015421">
    <property type="entry name" value="PyrdxlP-dep_Trfase_major"/>
</dbReference>
<dbReference type="UniPathway" id="UPA00528">
    <property type="reaction ID" value="UER00586"/>
</dbReference>
<dbReference type="FunCoup" id="A0A1X2GZD7">
    <property type="interactions" value="233"/>
</dbReference>
<evidence type="ECO:0000259" key="10">
    <source>
        <dbReference type="Pfam" id="PF00155"/>
    </source>
</evidence>
<sequence length="473" mass="53063">MNPQIRNAEYAVRGALPIRADVLSKQLETNKSSLNFDRVVFCNIGNPQQLNQKPITFFRQVASLCDNPDLLKAEHRDTLLKLYPADAIARAELLLKNTGSIGSYSHSQGIPHIRKNVAKFIERRDGFPANPDHIYLTQGASSGVQNVLQLLTENDKSGIMIPIPQYPLYSATLSLINARPVPYLLNEEQNWGLSVEDLKASVQKARAEGTDVRALVIINPGNPTGQCLTEENMREIVEFCRAERLVLLADEVYQTNIYKPEERPFHSFKKVVRAMGADDVELFSFHSTSKGMVGECGRRGGYLECVNIDEQVLEQLYKVASISLCPNVHGQIMVDLMTNPPVEGDASYAQYKQEVDSIFESLRRRAGHLAQCFNRLEGMTCNDAEGAMYLFPQLRIPAKAIEAAKAENISPDAFYAMQMLEATGVCVIPGSGFGQKEGTWHFRSTFLPEEHLFESFCSNIEAFHKEFMDKYRD</sequence>
<evidence type="ECO:0000256" key="8">
    <source>
        <dbReference type="ARBA" id="ARBA00078532"/>
    </source>
</evidence>
<organism evidence="11 12">
    <name type="scientific">Syncephalastrum racemosum</name>
    <name type="common">Filamentous fungus</name>
    <dbReference type="NCBI Taxonomy" id="13706"/>
    <lineage>
        <taxon>Eukaryota</taxon>
        <taxon>Fungi</taxon>
        <taxon>Fungi incertae sedis</taxon>
        <taxon>Mucoromycota</taxon>
        <taxon>Mucoromycotina</taxon>
        <taxon>Mucoromycetes</taxon>
        <taxon>Mucorales</taxon>
        <taxon>Syncephalastraceae</taxon>
        <taxon>Syncephalastrum</taxon>
    </lineage>
</organism>
<dbReference type="Gene3D" id="1.10.287.1970">
    <property type="match status" value="1"/>
</dbReference>
<evidence type="ECO:0000313" key="11">
    <source>
        <dbReference type="EMBL" id="ORY89909.1"/>
    </source>
</evidence>
<dbReference type="InterPro" id="IPR015424">
    <property type="entry name" value="PyrdxlP-dep_Trfase"/>
</dbReference>
<dbReference type="Gene3D" id="3.40.640.10">
    <property type="entry name" value="Type I PLP-dependent aspartate aminotransferase-like (Major domain)"/>
    <property type="match status" value="1"/>
</dbReference>
<dbReference type="InterPro" id="IPR045088">
    <property type="entry name" value="ALAT1/2-like"/>
</dbReference>
<feature type="domain" description="Aminotransferase class I/classII large" evidence="10">
    <location>
        <begin position="84"/>
        <end position="450"/>
    </location>
</feature>
<dbReference type="InterPro" id="IPR015422">
    <property type="entry name" value="PyrdxlP-dep_Trfase_small"/>
</dbReference>
<comment type="subunit">
    <text evidence="2">Homodimer.</text>
</comment>
<dbReference type="EMBL" id="MCGN01000013">
    <property type="protein sequence ID" value="ORY89909.1"/>
    <property type="molecule type" value="Genomic_DNA"/>
</dbReference>
<dbReference type="GO" id="GO:0030170">
    <property type="term" value="F:pyridoxal phosphate binding"/>
    <property type="evidence" value="ECO:0007669"/>
    <property type="project" value="InterPro"/>
</dbReference>
<dbReference type="Pfam" id="PF00155">
    <property type="entry name" value="Aminotran_1_2"/>
    <property type="match status" value="1"/>
</dbReference>
<dbReference type="PANTHER" id="PTHR11751:SF29">
    <property type="entry name" value="ALANINE TRANSAMINASE"/>
    <property type="match status" value="1"/>
</dbReference>